<evidence type="ECO:0000313" key="3">
    <source>
        <dbReference type="Proteomes" id="UP000006892"/>
    </source>
</evidence>
<dbReference type="InterPro" id="IPR044855">
    <property type="entry name" value="CoA-Trfase_III_dom3_sf"/>
</dbReference>
<dbReference type="InterPro" id="IPR050483">
    <property type="entry name" value="CoA-transferase_III_domain"/>
</dbReference>
<dbReference type="PANTHER" id="PTHR48207:SF3">
    <property type="entry name" value="SUCCINATE--HYDROXYMETHYLGLUTARATE COA-TRANSFERASE"/>
    <property type="match status" value="1"/>
</dbReference>
<accession>A0A3S5Y526</accession>
<dbReference type="InterPro" id="IPR003673">
    <property type="entry name" value="CoA-Trfase_fam_III"/>
</dbReference>
<dbReference type="GO" id="GO:0008410">
    <property type="term" value="F:CoA-transferase activity"/>
    <property type="evidence" value="ECO:0007669"/>
    <property type="project" value="TreeGrafter"/>
</dbReference>
<reference evidence="2" key="1">
    <citation type="journal article" date="2010" name="PLoS Genet.">
        <title>The genome of a pathogenic rhodococcus: cooptive virulence underpinned by key gene acquisitions.</title>
        <authorList>
            <person name="Letek M."/>
            <person name="Gonzalez P."/>
            <person name="Macarthur I."/>
            <person name="Rodriguez H."/>
            <person name="Freeman T.C."/>
            <person name="Valero-Rello A."/>
            <person name="Blanco M."/>
            <person name="Buckley T."/>
            <person name="Cherevach I."/>
            <person name="Fahey R."/>
            <person name="Hapeshi A."/>
            <person name="Holdstock J."/>
            <person name="Leadon D."/>
            <person name="Navas J."/>
            <person name="Ocampo A."/>
            <person name="Quail M.A."/>
            <person name="Sanders M."/>
            <person name="Scortti M.M."/>
            <person name="Prescott J.F."/>
            <person name="Fogarty U."/>
            <person name="Meijer W.G."/>
            <person name="Parkhill J."/>
            <person name="Bentley S.D."/>
            <person name="Vazquez-Boland J.A."/>
        </authorList>
    </citation>
    <scope>NUCLEOTIDE SEQUENCE [LARGE SCALE GENOMIC DNA]</scope>
    <source>
        <strain evidence="2 3">103S</strain>
    </source>
</reference>
<name>A0A3S5Y526_RHOH1</name>
<dbReference type="Gene3D" id="3.40.50.10540">
    <property type="entry name" value="Crotonobetainyl-coa:carnitine coa-transferase, domain 1"/>
    <property type="match status" value="2"/>
</dbReference>
<dbReference type="KEGG" id="req:REQ_15590"/>
<dbReference type="SUPFAM" id="SSF89796">
    <property type="entry name" value="CoA-transferase family III (CaiB/BaiF)"/>
    <property type="match status" value="2"/>
</dbReference>
<dbReference type="EMBL" id="FN563149">
    <property type="protein sequence ID" value="CBH47636.1"/>
    <property type="molecule type" value="Genomic_DNA"/>
</dbReference>
<dbReference type="InterPro" id="IPR023606">
    <property type="entry name" value="CoA-Trfase_III_dom_1_sf"/>
</dbReference>
<evidence type="ECO:0000313" key="2">
    <source>
        <dbReference type="EMBL" id="CBH47636.1"/>
    </source>
</evidence>
<evidence type="ECO:0000256" key="1">
    <source>
        <dbReference type="ARBA" id="ARBA00022679"/>
    </source>
</evidence>
<protein>
    <submittedName>
        <fullName evidence="2">CoA-transferase</fullName>
    </submittedName>
</protein>
<dbReference type="AlphaFoldDB" id="A0A3S5Y526"/>
<keyword evidence="1" id="KW-0808">Transferase</keyword>
<dbReference type="Pfam" id="PF02515">
    <property type="entry name" value="CoA_transf_3"/>
    <property type="match status" value="2"/>
</dbReference>
<dbReference type="PANTHER" id="PTHR48207">
    <property type="entry name" value="SUCCINATE--HYDROXYMETHYLGLUTARATE COA-TRANSFERASE"/>
    <property type="match status" value="1"/>
</dbReference>
<dbReference type="Gene3D" id="3.30.1540.10">
    <property type="entry name" value="formyl-coa transferase, domain 3"/>
    <property type="match status" value="2"/>
</dbReference>
<sequence length="799" mass="85878">MQQPKTVQQQNAPQSLLADFRVVDFTTGIAGPYCTKMLVDAGADVVKIESDPAGDSLRRRNRDRGQTDSALFQYLAAGKRSIRGTVRDEHVRAFVAGADLVVESGELTIDDIELIRSTTPGVDILSITPFGRTGPWAGLPATDFTLQALAGSLAIRGPEGREPLQAGGRLGEWIAGSYAAATALGLCVGTRRRGRGGEWADLSMLESMCIAMALYHPVTATLSGAPGRRTARTVEIPSVERCLDGYIGFCTITAQMFQDFLIMIDRAELLADDSIVDVRRRQERYADFQSMIESWTSTMPADAIDEIAGAMRIPVSPIGTPETVTENAHFAERGVFVENPAGFVQPRRPYLVDSVVPGAVGRAPLVGEHDGAEPWTPRVQPDRPLGDADAAPLAGIRILDLTAFWAGPAATQVLAGMGAEVIKVESVQRPDGMRFTSTRSPGEAAWWEAGGVYQGANAGKLGVTLDLSRPEGVDVLLEMVRHADVVIENFSPRVLDNFGLTWDRLRETNPAVVFVRMPAFGLSGPWRDRTGFAQTMEQATGLSWMTGYRDGSPMVLKGPCDPVAGLHAVVATLSALEYARAEGRGCFVEVPMVESALNVAAEMVIEYSANGKSLSRDGNRGPDSAPQGVYRCAGGADDWLALAAHDDAQWTAITAVLDLPDSVLDADFDTADGRRRHHDRLDELLTEFCAGRDVDELAAALTARGVPAARVVDPSRILENPQARHRGFAEKVDHPVFGPLEIPGLPAVFAARKEPAFTTAAPMLGQHNDEVLTALAGLDAAHLEDLRDCNVIGDRPLHL</sequence>
<dbReference type="RefSeq" id="WP_013415478.1">
    <property type="nucleotide sequence ID" value="NC_014659.1"/>
</dbReference>
<organism evidence="2">
    <name type="scientific">Rhodococcus hoagii (strain 103S)</name>
    <name type="common">Rhodococcus equi</name>
    <dbReference type="NCBI Taxonomy" id="685727"/>
    <lineage>
        <taxon>Bacteria</taxon>
        <taxon>Bacillati</taxon>
        <taxon>Actinomycetota</taxon>
        <taxon>Actinomycetes</taxon>
        <taxon>Mycobacteriales</taxon>
        <taxon>Nocardiaceae</taxon>
        <taxon>Prescottella</taxon>
    </lineage>
</organism>
<dbReference type="Proteomes" id="UP001154400">
    <property type="component" value="Chromosome"/>
</dbReference>
<proteinExistence type="predicted"/>
<gene>
    <name evidence="2" type="ordered locus">REQ_15590</name>
</gene>